<protein>
    <recommendedName>
        <fullName evidence="5 6">Transcription termination/antitermination protein NusG</fullName>
    </recommendedName>
</protein>
<dbReference type="SUPFAM" id="SSF50104">
    <property type="entry name" value="Translation proteins SH3-like domain"/>
    <property type="match status" value="1"/>
</dbReference>
<organism evidence="10 11">
    <name type="scientific">Candidatus Liberibacter africanus PTSAPSY</name>
    <dbReference type="NCBI Taxonomy" id="1277257"/>
    <lineage>
        <taxon>Bacteria</taxon>
        <taxon>Pseudomonadati</taxon>
        <taxon>Pseudomonadota</taxon>
        <taxon>Alphaproteobacteria</taxon>
        <taxon>Hyphomicrobiales</taxon>
        <taxon>Rhizobiaceae</taxon>
        <taxon>Liberibacter</taxon>
    </lineage>
</organism>
<dbReference type="PRINTS" id="PR00338">
    <property type="entry name" value="NUSGTNSCPFCT"/>
</dbReference>
<evidence type="ECO:0000313" key="10">
    <source>
        <dbReference type="EMBL" id="AKK20449.1"/>
    </source>
</evidence>
<dbReference type="SMART" id="SM00738">
    <property type="entry name" value="NGN"/>
    <property type="match status" value="1"/>
</dbReference>
<keyword evidence="11" id="KW-1185">Reference proteome</keyword>
<dbReference type="Gene3D" id="3.30.70.940">
    <property type="entry name" value="NusG, N-terminal domain"/>
    <property type="match status" value="1"/>
</dbReference>
<proteinExistence type="inferred from homology"/>
<dbReference type="InterPro" id="IPR005824">
    <property type="entry name" value="KOW"/>
</dbReference>
<dbReference type="PATRIC" id="fig|1277257.4.peg.887"/>
<dbReference type="InterPro" id="IPR014722">
    <property type="entry name" value="Rib_uL2_dom2"/>
</dbReference>
<evidence type="ECO:0000256" key="4">
    <source>
        <dbReference type="ARBA" id="ARBA00023163"/>
    </source>
</evidence>
<dbReference type="Proteomes" id="UP000035503">
    <property type="component" value="Chromosome"/>
</dbReference>
<comment type="similarity">
    <text evidence="5 7">Belongs to the NusG family.</text>
</comment>
<dbReference type="InterPro" id="IPR047050">
    <property type="entry name" value="NGN"/>
</dbReference>
<dbReference type="RefSeq" id="WP_047264724.1">
    <property type="nucleotide sequence ID" value="NZ_CP004021.1"/>
</dbReference>
<dbReference type="EMBL" id="CP004021">
    <property type="protein sequence ID" value="AKK20449.1"/>
    <property type="molecule type" value="Genomic_DNA"/>
</dbReference>
<sequence>MTACWYIIQVYSNCEKKTVELIRGRLNRSGLDHLVEEITVPSEKVVCVRKGRKVNSERRFFPGYVLIKAVMTDKVYHAIKDTPKVMGFLGSGKNPAPVADSEIGRIMNQIEEAVQKPASSVVFEIGEQVCVSDGPFASFNGIVKDVDEERSRLKVEVSIFGRATPVELAYNQVEKVV</sequence>
<dbReference type="SUPFAM" id="SSF82679">
    <property type="entry name" value="N-utilization substance G protein NusG, N-terminal domain"/>
    <property type="match status" value="1"/>
</dbReference>
<gene>
    <name evidence="5" type="primary">nusG</name>
    <name evidence="10" type="ORF">G293_04125</name>
</gene>
<reference evidence="10 11" key="1">
    <citation type="journal article" date="2015" name="Genome Announc.">
        <title>Complete Genome Sequence of 'Candidatus Liberibacter africanus,' a Bacterium Associated with Citrus Huanglongbing.</title>
        <authorList>
            <person name="Lin H."/>
            <person name="Pietersen G."/>
            <person name="Han C."/>
            <person name="Read D.A."/>
            <person name="Lou B."/>
            <person name="Gupta G."/>
            <person name="Civerolo E.L."/>
        </authorList>
    </citation>
    <scope>NUCLEOTIDE SEQUENCE [LARGE SCALE GENOMIC DNA]</scope>
    <source>
        <strain evidence="10 11">PTSAPSY</strain>
    </source>
</reference>
<dbReference type="CDD" id="cd06091">
    <property type="entry name" value="KOW_NusG"/>
    <property type="match status" value="1"/>
</dbReference>
<keyword evidence="1 5" id="KW-0806">Transcription termination</keyword>
<dbReference type="STRING" id="1277257.G293_04125"/>
<dbReference type="GO" id="GO:0032784">
    <property type="term" value="P:regulation of DNA-templated transcription elongation"/>
    <property type="evidence" value="ECO:0007669"/>
    <property type="project" value="InterPro"/>
</dbReference>
<dbReference type="InterPro" id="IPR001062">
    <property type="entry name" value="Transcrpt_antiterm_NusG"/>
</dbReference>
<dbReference type="PANTHER" id="PTHR30265:SF2">
    <property type="entry name" value="TRANSCRIPTION TERMINATION_ANTITERMINATION PROTEIN NUSG"/>
    <property type="match status" value="1"/>
</dbReference>
<accession>A0A0G3I3M2</accession>
<dbReference type="Gene3D" id="2.30.30.30">
    <property type="match status" value="1"/>
</dbReference>
<evidence type="ECO:0000313" key="11">
    <source>
        <dbReference type="Proteomes" id="UP000035503"/>
    </source>
</evidence>
<feature type="domain" description="NusG-like N-terminal" evidence="8">
    <location>
        <begin position="2"/>
        <end position="110"/>
    </location>
</feature>
<dbReference type="PROSITE" id="PS01014">
    <property type="entry name" value="NUSG"/>
    <property type="match status" value="1"/>
</dbReference>
<name>A0A0G3I3M2_LIBAF</name>
<evidence type="ECO:0000256" key="3">
    <source>
        <dbReference type="ARBA" id="ARBA00023015"/>
    </source>
</evidence>
<evidence type="ECO:0000256" key="6">
    <source>
        <dbReference type="NCBIfam" id="TIGR00922"/>
    </source>
</evidence>
<evidence type="ECO:0000259" key="8">
    <source>
        <dbReference type="SMART" id="SM00738"/>
    </source>
</evidence>
<evidence type="ECO:0000256" key="7">
    <source>
        <dbReference type="RuleBase" id="RU000538"/>
    </source>
</evidence>
<keyword evidence="3 5" id="KW-0805">Transcription regulation</keyword>
<dbReference type="InterPro" id="IPR043425">
    <property type="entry name" value="NusG-like"/>
</dbReference>
<dbReference type="AlphaFoldDB" id="A0A0G3I3M2"/>
<dbReference type="GO" id="GO:0006353">
    <property type="term" value="P:DNA-templated transcription termination"/>
    <property type="evidence" value="ECO:0007669"/>
    <property type="project" value="UniProtKB-UniRule"/>
</dbReference>
<dbReference type="KEGG" id="lau:G293_04125"/>
<feature type="domain" description="KOW" evidence="9">
    <location>
        <begin position="122"/>
        <end position="149"/>
    </location>
</feature>
<dbReference type="OrthoDB" id="9809075at2"/>
<comment type="function">
    <text evidence="5 7">Participates in transcription elongation, termination and antitermination.</text>
</comment>
<dbReference type="GO" id="GO:0005829">
    <property type="term" value="C:cytosol"/>
    <property type="evidence" value="ECO:0007669"/>
    <property type="project" value="UniProtKB-ARBA"/>
</dbReference>
<dbReference type="CDD" id="cd09891">
    <property type="entry name" value="NGN_Bact_1"/>
    <property type="match status" value="1"/>
</dbReference>
<dbReference type="FunFam" id="2.30.30.30:FF:000002">
    <property type="entry name" value="Transcription termination/antitermination factor NusG"/>
    <property type="match status" value="1"/>
</dbReference>
<keyword evidence="4 5" id="KW-0804">Transcription</keyword>
<evidence type="ECO:0000256" key="2">
    <source>
        <dbReference type="ARBA" id="ARBA00022814"/>
    </source>
</evidence>
<dbReference type="NCBIfam" id="TIGR00922">
    <property type="entry name" value="nusG"/>
    <property type="match status" value="1"/>
</dbReference>
<dbReference type="HAMAP" id="MF_00948">
    <property type="entry name" value="NusG"/>
    <property type="match status" value="1"/>
</dbReference>
<dbReference type="GO" id="GO:0031564">
    <property type="term" value="P:transcription antitermination"/>
    <property type="evidence" value="ECO:0007669"/>
    <property type="project" value="UniProtKB-UniRule"/>
</dbReference>
<dbReference type="Pfam" id="PF02357">
    <property type="entry name" value="NusG"/>
    <property type="match status" value="1"/>
</dbReference>
<evidence type="ECO:0000256" key="5">
    <source>
        <dbReference type="HAMAP-Rule" id="MF_00948"/>
    </source>
</evidence>
<dbReference type="PANTHER" id="PTHR30265">
    <property type="entry name" value="RHO-INTERACTING TRANSCRIPTION TERMINATION FACTOR NUSG"/>
    <property type="match status" value="1"/>
</dbReference>
<dbReference type="InterPro" id="IPR006645">
    <property type="entry name" value="NGN-like_dom"/>
</dbReference>
<evidence type="ECO:0000256" key="1">
    <source>
        <dbReference type="ARBA" id="ARBA00022472"/>
    </source>
</evidence>
<dbReference type="InterPro" id="IPR036735">
    <property type="entry name" value="NGN_dom_sf"/>
</dbReference>
<dbReference type="InterPro" id="IPR008991">
    <property type="entry name" value="Translation_prot_SH3-like_sf"/>
</dbReference>
<dbReference type="InterPro" id="IPR015869">
    <property type="entry name" value="Transcrpt_antiterm_NusG_bac_CS"/>
</dbReference>
<keyword evidence="2 5" id="KW-0889">Transcription antitermination</keyword>
<dbReference type="SMART" id="SM00739">
    <property type="entry name" value="KOW"/>
    <property type="match status" value="1"/>
</dbReference>
<evidence type="ECO:0000259" key="9">
    <source>
        <dbReference type="SMART" id="SM00739"/>
    </source>
</evidence>
<dbReference type="GO" id="GO:0006354">
    <property type="term" value="P:DNA-templated transcription elongation"/>
    <property type="evidence" value="ECO:0007669"/>
    <property type="project" value="UniProtKB-UniRule"/>
</dbReference>